<reference evidence="1" key="1">
    <citation type="journal article" date="2014" name="Int. J. Syst. Evol. Microbiol.">
        <title>Complete genome sequence of Corynebacterium casei LMG S-19264T (=DSM 44701T), isolated from a smear-ripened cheese.</title>
        <authorList>
            <consortium name="US DOE Joint Genome Institute (JGI-PGF)"/>
            <person name="Walter F."/>
            <person name="Albersmeier A."/>
            <person name="Kalinowski J."/>
            <person name="Ruckert C."/>
        </authorList>
    </citation>
    <scope>NUCLEOTIDE SEQUENCE</scope>
    <source>
        <strain evidence="1">JCM 4637</strain>
    </source>
</reference>
<reference evidence="1" key="2">
    <citation type="submission" date="2020-09" db="EMBL/GenBank/DDBJ databases">
        <authorList>
            <person name="Sun Q."/>
            <person name="Ohkuma M."/>
        </authorList>
    </citation>
    <scope>NUCLEOTIDE SEQUENCE</scope>
    <source>
        <strain evidence="1">JCM 4637</strain>
    </source>
</reference>
<evidence type="ECO:0000313" key="2">
    <source>
        <dbReference type="Proteomes" id="UP000638353"/>
    </source>
</evidence>
<proteinExistence type="predicted"/>
<comment type="caution">
    <text evidence="1">The sequence shown here is derived from an EMBL/GenBank/DDBJ whole genome shotgun (WGS) entry which is preliminary data.</text>
</comment>
<dbReference type="AlphaFoldDB" id="A0A918X5B0"/>
<dbReference type="Proteomes" id="UP000638353">
    <property type="component" value="Unassembled WGS sequence"/>
</dbReference>
<name>A0A918X5B0_9ACTN</name>
<gene>
    <name evidence="1" type="ORF">GCM10010334_70790</name>
</gene>
<evidence type="ECO:0000313" key="1">
    <source>
        <dbReference type="EMBL" id="GHD13037.1"/>
    </source>
</evidence>
<dbReference type="EMBL" id="BMVC01000018">
    <property type="protein sequence ID" value="GHD13037.1"/>
    <property type="molecule type" value="Genomic_DNA"/>
</dbReference>
<accession>A0A918X5B0</accession>
<organism evidence="1 2">
    <name type="scientific">Streptomyces finlayi</name>
    <dbReference type="NCBI Taxonomy" id="67296"/>
    <lineage>
        <taxon>Bacteria</taxon>
        <taxon>Bacillati</taxon>
        <taxon>Actinomycetota</taxon>
        <taxon>Actinomycetes</taxon>
        <taxon>Kitasatosporales</taxon>
        <taxon>Streptomycetaceae</taxon>
        <taxon>Streptomyces</taxon>
    </lineage>
</organism>
<protein>
    <submittedName>
        <fullName evidence="1">Uncharacterized protein</fullName>
    </submittedName>
</protein>
<sequence length="55" mass="5781">MIWGTECIIEIIPGTRIIRERSSRAAPASTSSTLAPVSASLRATMQPALPAPTTT</sequence>